<dbReference type="RefSeq" id="XP_022159689.1">
    <property type="nucleotide sequence ID" value="XM_022303997.1"/>
</dbReference>
<dbReference type="GO" id="GO:0008270">
    <property type="term" value="F:zinc ion binding"/>
    <property type="evidence" value="ECO:0007669"/>
    <property type="project" value="UniProtKB-KW"/>
</dbReference>
<dbReference type="OrthoDB" id="1915958at2759"/>
<keyword evidence="1" id="KW-0862">Zinc</keyword>
<organism evidence="4 5">
    <name type="scientific">Momordica charantia</name>
    <name type="common">Bitter gourd</name>
    <name type="synonym">Balsam pear</name>
    <dbReference type="NCBI Taxonomy" id="3673"/>
    <lineage>
        <taxon>Eukaryota</taxon>
        <taxon>Viridiplantae</taxon>
        <taxon>Streptophyta</taxon>
        <taxon>Embryophyta</taxon>
        <taxon>Tracheophyta</taxon>
        <taxon>Spermatophyta</taxon>
        <taxon>Magnoliopsida</taxon>
        <taxon>eudicotyledons</taxon>
        <taxon>Gunneridae</taxon>
        <taxon>Pentapetalae</taxon>
        <taxon>rosids</taxon>
        <taxon>fabids</taxon>
        <taxon>Cucurbitales</taxon>
        <taxon>Cucurbitaceae</taxon>
        <taxon>Momordiceae</taxon>
        <taxon>Momordica</taxon>
    </lineage>
</organism>
<keyword evidence="1" id="KW-0863">Zinc-finger</keyword>
<sequence length="184" mass="20581">MEDEEKVSQVGESSNFEMEQEEIPSRVFPCLFCSRKFQSSQALGGHQNAHKKERTAARKAKRISGYAPTNFPSPSPPPPPPPPPIFAASHTGLWPPPMYIAAAAAAHASHYHCFPNNQMLCDGLGAAIGAAPKFENMVYYGSRYQQFGEDEQNVLNWQRSMKKNVSRIDHDKEKEKKLDLSLHL</sequence>
<dbReference type="InterPro" id="IPR013087">
    <property type="entry name" value="Znf_C2H2_type"/>
</dbReference>
<dbReference type="GO" id="GO:0003700">
    <property type="term" value="F:DNA-binding transcription factor activity"/>
    <property type="evidence" value="ECO:0007669"/>
    <property type="project" value="InterPro"/>
</dbReference>
<feature type="domain" description="C2H2-type" evidence="3">
    <location>
        <begin position="28"/>
        <end position="55"/>
    </location>
</feature>
<keyword evidence="4" id="KW-1185">Reference proteome</keyword>
<evidence type="ECO:0000313" key="4">
    <source>
        <dbReference type="Proteomes" id="UP000504603"/>
    </source>
</evidence>
<gene>
    <name evidence="5" type="primary">LOC111026032</name>
</gene>
<keyword evidence="1" id="KW-0479">Metal-binding</keyword>
<dbReference type="Proteomes" id="UP000504603">
    <property type="component" value="Unplaced"/>
</dbReference>
<accession>A0A6J1E329</accession>
<name>A0A6J1E329_MOMCH</name>
<feature type="region of interest" description="Disordered" evidence="2">
    <location>
        <begin position="1"/>
        <end position="22"/>
    </location>
</feature>
<evidence type="ECO:0000313" key="5">
    <source>
        <dbReference type="RefSeq" id="XP_022159689.1"/>
    </source>
</evidence>
<protein>
    <submittedName>
        <fullName evidence="5">Protein LATE FLOWERING</fullName>
    </submittedName>
</protein>
<dbReference type="PROSITE" id="PS00028">
    <property type="entry name" value="ZINC_FINGER_C2H2_1"/>
    <property type="match status" value="1"/>
</dbReference>
<dbReference type="PANTHER" id="PTHR45730:SF108">
    <property type="entry name" value="PROTEIN LATE FLOWERING"/>
    <property type="match status" value="1"/>
</dbReference>
<dbReference type="Gene3D" id="3.30.160.60">
    <property type="entry name" value="Classic Zinc Finger"/>
    <property type="match status" value="1"/>
</dbReference>
<dbReference type="SUPFAM" id="SSF57667">
    <property type="entry name" value="beta-beta-alpha zinc fingers"/>
    <property type="match status" value="1"/>
</dbReference>
<evidence type="ECO:0000256" key="2">
    <source>
        <dbReference type="SAM" id="MobiDB-lite"/>
    </source>
</evidence>
<feature type="compositionally biased region" description="Pro residues" evidence="2">
    <location>
        <begin position="71"/>
        <end position="85"/>
    </location>
</feature>
<evidence type="ECO:0000256" key="1">
    <source>
        <dbReference type="PROSITE-ProRule" id="PRU00042"/>
    </source>
</evidence>
<feature type="region of interest" description="Disordered" evidence="2">
    <location>
        <begin position="40"/>
        <end position="88"/>
    </location>
</feature>
<reference evidence="5" key="1">
    <citation type="submission" date="2025-08" db="UniProtKB">
        <authorList>
            <consortium name="RefSeq"/>
        </authorList>
    </citation>
    <scope>IDENTIFICATION</scope>
    <source>
        <strain evidence="5">OHB3-1</strain>
    </source>
</reference>
<dbReference type="PROSITE" id="PS50157">
    <property type="entry name" value="ZINC_FINGER_C2H2_2"/>
    <property type="match status" value="1"/>
</dbReference>
<dbReference type="AlphaFoldDB" id="A0A6J1E329"/>
<dbReference type="PANTHER" id="PTHR45730">
    <property type="entry name" value="ZINC FINGER PROTEIN JAGGED"/>
    <property type="match status" value="1"/>
</dbReference>
<evidence type="ECO:0000259" key="3">
    <source>
        <dbReference type="PROSITE" id="PS50157"/>
    </source>
</evidence>
<feature type="compositionally biased region" description="Basic residues" evidence="2">
    <location>
        <begin position="48"/>
        <end position="62"/>
    </location>
</feature>
<dbReference type="KEGG" id="mcha:111026032"/>
<dbReference type="InterPro" id="IPR036236">
    <property type="entry name" value="Znf_C2H2_sf"/>
</dbReference>
<proteinExistence type="predicted"/>
<dbReference type="GeneID" id="111026032"/>
<dbReference type="InterPro" id="IPR045320">
    <property type="entry name" value="JAGGED/SL1-like"/>
</dbReference>